<gene>
    <name evidence="2" type="ORF">QQX98_001864</name>
</gene>
<sequence length="126" mass="14213">MRHDIYSVGVCMLEIGLWETFVTYSAPREPAQHGPGLGIKDDNKNGSELFQKPESKKAHFLELARGDLLEKAVGKKYCKIVETCLTCLDKGNVDFGDDKEFRDGDGVLVRSKYIEKVYTRLSEIVI</sequence>
<evidence type="ECO:0000256" key="1">
    <source>
        <dbReference type="SAM" id="MobiDB-lite"/>
    </source>
</evidence>
<dbReference type="PANTHER" id="PTHR37542:SF1">
    <property type="entry name" value="PRION-INHIBITION AND PROPAGATION HELO DOMAIN-CONTAINING PROTEIN"/>
    <property type="match status" value="1"/>
</dbReference>
<evidence type="ECO:0000313" key="2">
    <source>
        <dbReference type="EMBL" id="KAK7422121.1"/>
    </source>
</evidence>
<reference evidence="2 3" key="1">
    <citation type="journal article" date="2025" name="Microbiol. Resour. Announc.">
        <title>Draft genome sequences for Neonectria magnoliae and Neonectria punicea, canker pathogens of Liriodendron tulipifera and Acer saccharum in West Virginia.</title>
        <authorList>
            <person name="Petronek H.M."/>
            <person name="Kasson M.T."/>
            <person name="Metheny A.M."/>
            <person name="Stauder C.M."/>
            <person name="Lovett B."/>
            <person name="Lynch S.C."/>
            <person name="Garnas J.R."/>
            <person name="Kasson L.R."/>
            <person name="Stajich J.E."/>
        </authorList>
    </citation>
    <scope>NUCLEOTIDE SEQUENCE [LARGE SCALE GENOMIC DNA]</scope>
    <source>
        <strain evidence="2 3">NRRL 64653</strain>
    </source>
</reference>
<comment type="caution">
    <text evidence="2">The sequence shown here is derived from an EMBL/GenBank/DDBJ whole genome shotgun (WGS) entry which is preliminary data.</text>
</comment>
<dbReference type="PANTHER" id="PTHR37542">
    <property type="entry name" value="HELO DOMAIN-CONTAINING PROTEIN-RELATED"/>
    <property type="match status" value="1"/>
</dbReference>
<feature type="compositionally biased region" description="Basic and acidic residues" evidence="1">
    <location>
        <begin position="39"/>
        <end position="49"/>
    </location>
</feature>
<evidence type="ECO:0008006" key="4">
    <source>
        <dbReference type="Google" id="ProtNLM"/>
    </source>
</evidence>
<evidence type="ECO:0000313" key="3">
    <source>
        <dbReference type="Proteomes" id="UP001498476"/>
    </source>
</evidence>
<proteinExistence type="predicted"/>
<accession>A0ABR1HLP0</accession>
<name>A0ABR1HLP0_9HYPO</name>
<dbReference type="Proteomes" id="UP001498476">
    <property type="component" value="Unassembled WGS sequence"/>
</dbReference>
<feature type="region of interest" description="Disordered" evidence="1">
    <location>
        <begin position="30"/>
        <end position="49"/>
    </location>
</feature>
<protein>
    <recommendedName>
        <fullName evidence="4">Serine-threonine/tyrosine-protein kinase catalytic domain-containing protein</fullName>
    </recommendedName>
</protein>
<dbReference type="EMBL" id="JAZAVJ010000018">
    <property type="protein sequence ID" value="KAK7422121.1"/>
    <property type="molecule type" value="Genomic_DNA"/>
</dbReference>
<keyword evidence="3" id="KW-1185">Reference proteome</keyword>
<organism evidence="2 3">
    <name type="scientific">Neonectria punicea</name>
    <dbReference type="NCBI Taxonomy" id="979145"/>
    <lineage>
        <taxon>Eukaryota</taxon>
        <taxon>Fungi</taxon>
        <taxon>Dikarya</taxon>
        <taxon>Ascomycota</taxon>
        <taxon>Pezizomycotina</taxon>
        <taxon>Sordariomycetes</taxon>
        <taxon>Hypocreomycetidae</taxon>
        <taxon>Hypocreales</taxon>
        <taxon>Nectriaceae</taxon>
        <taxon>Neonectria</taxon>
    </lineage>
</organism>